<feature type="domain" description="RXYLT1 N-terminal" evidence="2">
    <location>
        <begin position="85"/>
        <end position="224"/>
    </location>
</feature>
<protein>
    <submittedName>
        <fullName evidence="3">Uncharacterized protein</fullName>
    </submittedName>
</protein>
<dbReference type="PANTHER" id="PTHR15576">
    <property type="entry name" value="RIBITOL-5-PHOSPHATE XYLOSYLTRANSFERASE 1"/>
    <property type="match status" value="1"/>
</dbReference>
<dbReference type="Proteomes" id="UP001208570">
    <property type="component" value="Unassembled WGS sequence"/>
</dbReference>
<feature type="domain" description="RXYLT1 C-terminal" evidence="1">
    <location>
        <begin position="228"/>
        <end position="354"/>
    </location>
</feature>
<reference evidence="3" key="1">
    <citation type="journal article" date="2023" name="Mol. Biol. Evol.">
        <title>Third-Generation Sequencing Reveals the Adaptive Role of the Epigenome in Three Deep-Sea Polychaetes.</title>
        <authorList>
            <person name="Perez M."/>
            <person name="Aroh O."/>
            <person name="Sun Y."/>
            <person name="Lan Y."/>
            <person name="Juniper S.K."/>
            <person name="Young C.R."/>
            <person name="Angers B."/>
            <person name="Qian P.Y."/>
        </authorList>
    </citation>
    <scope>NUCLEOTIDE SEQUENCE</scope>
    <source>
        <strain evidence="3">P08H-3</strain>
    </source>
</reference>
<dbReference type="Pfam" id="PF24785">
    <property type="entry name" value="RXYLT1_C"/>
    <property type="match status" value="1"/>
</dbReference>
<dbReference type="InterPro" id="IPR055286">
    <property type="entry name" value="RXYLT1-like"/>
</dbReference>
<organism evidence="3 4">
    <name type="scientific">Paralvinella palmiformis</name>
    <dbReference type="NCBI Taxonomy" id="53620"/>
    <lineage>
        <taxon>Eukaryota</taxon>
        <taxon>Metazoa</taxon>
        <taxon>Spiralia</taxon>
        <taxon>Lophotrochozoa</taxon>
        <taxon>Annelida</taxon>
        <taxon>Polychaeta</taxon>
        <taxon>Sedentaria</taxon>
        <taxon>Canalipalpata</taxon>
        <taxon>Terebellida</taxon>
        <taxon>Terebelliformia</taxon>
        <taxon>Alvinellidae</taxon>
        <taxon>Paralvinella</taxon>
    </lineage>
</organism>
<gene>
    <name evidence="3" type="ORF">LSH36_30g08003</name>
</gene>
<name>A0AAD9NG23_9ANNE</name>
<dbReference type="GO" id="GO:0120053">
    <property type="term" value="F:ribitol beta-1,4-xylosyltransferase activity"/>
    <property type="evidence" value="ECO:0007669"/>
    <property type="project" value="InterPro"/>
</dbReference>
<dbReference type="GO" id="GO:0035269">
    <property type="term" value="P:protein O-linked glycosylation via mannose"/>
    <property type="evidence" value="ECO:0007669"/>
    <property type="project" value="InterPro"/>
</dbReference>
<dbReference type="GO" id="GO:0005794">
    <property type="term" value="C:Golgi apparatus"/>
    <property type="evidence" value="ECO:0007669"/>
    <property type="project" value="TreeGrafter"/>
</dbReference>
<accession>A0AAD9NG23</accession>
<dbReference type="InterPro" id="IPR057539">
    <property type="entry name" value="RXYLT1_N"/>
</dbReference>
<evidence type="ECO:0000259" key="2">
    <source>
        <dbReference type="Pfam" id="PF24786"/>
    </source>
</evidence>
<evidence type="ECO:0000313" key="3">
    <source>
        <dbReference type="EMBL" id="KAK2167288.1"/>
    </source>
</evidence>
<dbReference type="InterPro" id="IPR057538">
    <property type="entry name" value="RXYLT1_C"/>
</dbReference>
<dbReference type="AlphaFoldDB" id="A0AAD9NG23"/>
<dbReference type="Pfam" id="PF24786">
    <property type="entry name" value="RXYLT1_N"/>
    <property type="match status" value="1"/>
</dbReference>
<sequence>MRVRYRRLAVAFLIVYLVLSGYAGYKLFQNLFKNDNVHKSSFMWSGSNMIISGQVPSKQKVWDFSLDESSNQDSPDTESVVRFTVEIWGKAAIGLYLWQHIFEADLVEKMSGVWNYGVKQIKDIQFRYRSGPGVIPEKVPKDVQNLVLVLNGREQSKIDFARTWLDYLPNFGQLKNIAMVLLGNESCDNDWIKPYLATNGGRVQFVFIVYDSPDVDDYNFYQWPLGVATWWPAETPESQADYIHALLQSDYTLCPVGVNSECYRIYEAMSYGSIPVIEDQPAAGHCSTTPYRLLKQHHAPVLFIKHWSELRQVLLDSKTSSDIISKRQDVLEWYVYFRRKMKDRFVDVIRKRFFGL</sequence>
<dbReference type="PANTHER" id="PTHR15576:SF1">
    <property type="entry name" value="RIBITOL-5-PHOSPHATE XYLOSYLTRANSFERASE 1"/>
    <property type="match status" value="1"/>
</dbReference>
<evidence type="ECO:0000313" key="4">
    <source>
        <dbReference type="Proteomes" id="UP001208570"/>
    </source>
</evidence>
<comment type="caution">
    <text evidence="3">The sequence shown here is derived from an EMBL/GenBank/DDBJ whole genome shotgun (WGS) entry which is preliminary data.</text>
</comment>
<keyword evidence="4" id="KW-1185">Reference proteome</keyword>
<proteinExistence type="predicted"/>
<evidence type="ECO:0000259" key="1">
    <source>
        <dbReference type="Pfam" id="PF24785"/>
    </source>
</evidence>
<dbReference type="EMBL" id="JAODUP010000030">
    <property type="protein sequence ID" value="KAK2167288.1"/>
    <property type="molecule type" value="Genomic_DNA"/>
</dbReference>